<keyword evidence="7" id="KW-1185">Reference proteome</keyword>
<dbReference type="InterPro" id="IPR001647">
    <property type="entry name" value="HTH_TetR"/>
</dbReference>
<accession>A0ABU8YCJ6</accession>
<evidence type="ECO:0000259" key="5">
    <source>
        <dbReference type="PROSITE" id="PS50977"/>
    </source>
</evidence>
<dbReference type="InterPro" id="IPR050109">
    <property type="entry name" value="HTH-type_TetR-like_transc_reg"/>
</dbReference>
<dbReference type="PRINTS" id="PR00455">
    <property type="entry name" value="HTHTETR"/>
</dbReference>
<keyword evidence="2 4" id="KW-0238">DNA-binding</keyword>
<dbReference type="SUPFAM" id="SSF48498">
    <property type="entry name" value="Tetracyclin repressor-like, C-terminal domain"/>
    <property type="match status" value="1"/>
</dbReference>
<evidence type="ECO:0000256" key="3">
    <source>
        <dbReference type="ARBA" id="ARBA00023163"/>
    </source>
</evidence>
<keyword evidence="1" id="KW-0805">Transcription regulation</keyword>
<keyword evidence="3" id="KW-0804">Transcription</keyword>
<dbReference type="EMBL" id="JBBLYY010000063">
    <property type="protein sequence ID" value="MEK0172253.1"/>
    <property type="molecule type" value="Genomic_DNA"/>
</dbReference>
<evidence type="ECO:0000313" key="7">
    <source>
        <dbReference type="Proteomes" id="UP001370299"/>
    </source>
</evidence>
<feature type="domain" description="HTH tetR-type" evidence="5">
    <location>
        <begin position="19"/>
        <end position="78"/>
    </location>
</feature>
<evidence type="ECO:0000256" key="4">
    <source>
        <dbReference type="PROSITE-ProRule" id="PRU00335"/>
    </source>
</evidence>
<dbReference type="RefSeq" id="WP_185021500.1">
    <property type="nucleotide sequence ID" value="NZ_JBBKAP010000053.1"/>
</dbReference>
<dbReference type="SUPFAM" id="SSF46689">
    <property type="entry name" value="Homeodomain-like"/>
    <property type="match status" value="1"/>
</dbReference>
<name>A0ABU8YCJ6_9MICO</name>
<dbReference type="InterPro" id="IPR023772">
    <property type="entry name" value="DNA-bd_HTH_TetR-type_CS"/>
</dbReference>
<evidence type="ECO:0000313" key="6">
    <source>
        <dbReference type="EMBL" id="MEK0172253.1"/>
    </source>
</evidence>
<dbReference type="InterPro" id="IPR009057">
    <property type="entry name" value="Homeodomain-like_sf"/>
</dbReference>
<evidence type="ECO:0000256" key="1">
    <source>
        <dbReference type="ARBA" id="ARBA00023015"/>
    </source>
</evidence>
<dbReference type="Proteomes" id="UP001370299">
    <property type="component" value="Unassembled WGS sequence"/>
</dbReference>
<feature type="DNA-binding region" description="H-T-H motif" evidence="4">
    <location>
        <begin position="41"/>
        <end position="60"/>
    </location>
</feature>
<dbReference type="InterPro" id="IPR036271">
    <property type="entry name" value="Tet_transcr_reg_TetR-rel_C_sf"/>
</dbReference>
<dbReference type="InterPro" id="IPR049445">
    <property type="entry name" value="TetR_SbtR-like_C"/>
</dbReference>
<dbReference type="Gene3D" id="1.10.357.10">
    <property type="entry name" value="Tetracycline Repressor, domain 2"/>
    <property type="match status" value="1"/>
</dbReference>
<sequence>MSTTESAPDLERPLRADAARNRELILQTARKCFAERGLSVTLNDIAHEAGVGVGTVYRRFADKDSLIEALLATKFEAMNDAAARAADVVDPREALRVYLTGVFEFRARDRALADAIVRAGKARPSIVQERDRLERQVSAIIGRAETAGVVRAGFDYRDLPMLTAMVGAVADATREHDPNAWRRYAELLIEGVLPQTASETATKMVGDPLDRESIERALHAQS</sequence>
<dbReference type="PROSITE" id="PS01081">
    <property type="entry name" value="HTH_TETR_1"/>
    <property type="match status" value="1"/>
</dbReference>
<dbReference type="PROSITE" id="PS50977">
    <property type="entry name" value="HTH_TETR_2"/>
    <property type="match status" value="1"/>
</dbReference>
<protein>
    <submittedName>
        <fullName evidence="6">Helix-turn-helix domain-containing protein</fullName>
    </submittedName>
</protein>
<proteinExistence type="predicted"/>
<reference evidence="6 7" key="1">
    <citation type="submission" date="2024-03" db="EMBL/GenBank/DDBJ databases">
        <title>Whole genomes of four grape xylem sap localized bacterial endophytes.</title>
        <authorList>
            <person name="Kumar G."/>
            <person name="Savka M.A."/>
        </authorList>
    </citation>
    <scope>NUCLEOTIDE SEQUENCE [LARGE SCALE GENOMIC DNA]</scope>
    <source>
        <strain evidence="6 7">RIT_GXS8</strain>
    </source>
</reference>
<dbReference type="PANTHER" id="PTHR30055">
    <property type="entry name" value="HTH-TYPE TRANSCRIPTIONAL REGULATOR RUTR"/>
    <property type="match status" value="1"/>
</dbReference>
<dbReference type="Pfam" id="PF00440">
    <property type="entry name" value="TetR_N"/>
    <property type="match status" value="1"/>
</dbReference>
<dbReference type="PANTHER" id="PTHR30055:SF234">
    <property type="entry name" value="HTH-TYPE TRANSCRIPTIONAL REGULATOR BETI"/>
    <property type="match status" value="1"/>
</dbReference>
<evidence type="ECO:0000256" key="2">
    <source>
        <dbReference type="ARBA" id="ARBA00023125"/>
    </source>
</evidence>
<organism evidence="6 7">
    <name type="scientific">Curtobacterium citreum</name>
    <dbReference type="NCBI Taxonomy" id="2036"/>
    <lineage>
        <taxon>Bacteria</taxon>
        <taxon>Bacillati</taxon>
        <taxon>Actinomycetota</taxon>
        <taxon>Actinomycetes</taxon>
        <taxon>Micrococcales</taxon>
        <taxon>Microbacteriaceae</taxon>
        <taxon>Curtobacterium</taxon>
    </lineage>
</organism>
<dbReference type="Pfam" id="PF21597">
    <property type="entry name" value="TetR_C_43"/>
    <property type="match status" value="1"/>
</dbReference>
<comment type="caution">
    <text evidence="6">The sequence shown here is derived from an EMBL/GenBank/DDBJ whole genome shotgun (WGS) entry which is preliminary data.</text>
</comment>
<gene>
    <name evidence="6" type="ORF">WMN62_12305</name>
</gene>